<evidence type="ECO:0000313" key="3">
    <source>
        <dbReference type="EMBL" id="VTT74045.1"/>
    </source>
</evidence>
<accession>A0A5Q3F6V4</accession>
<feature type="domain" description="AMP-binding enzyme C-terminal" evidence="2">
    <location>
        <begin position="627"/>
        <end position="707"/>
    </location>
</feature>
<dbReference type="Gene3D" id="3.30.300.30">
    <property type="match status" value="1"/>
</dbReference>
<dbReference type="Gene3D" id="2.30.38.10">
    <property type="entry name" value="Luciferase, Domain 3"/>
    <property type="match status" value="1"/>
</dbReference>
<evidence type="ECO:0000313" key="4">
    <source>
        <dbReference type="Proteomes" id="UP000760494"/>
    </source>
</evidence>
<dbReference type="Pfam" id="PF13193">
    <property type="entry name" value="AMP-binding_C"/>
    <property type="match status" value="1"/>
</dbReference>
<proteinExistence type="predicted"/>
<dbReference type="Pfam" id="PF00501">
    <property type="entry name" value="AMP-binding"/>
    <property type="match status" value="1"/>
</dbReference>
<dbReference type="PANTHER" id="PTHR24096">
    <property type="entry name" value="LONG-CHAIN-FATTY-ACID--COA LIGASE"/>
    <property type="match status" value="1"/>
</dbReference>
<dbReference type="Proteomes" id="UP000760494">
    <property type="component" value="Unassembled WGS sequence"/>
</dbReference>
<reference evidence="3" key="1">
    <citation type="submission" date="2019-05" db="EMBL/GenBank/DDBJ databases">
        <authorList>
            <person name="Piombo E."/>
        </authorList>
    </citation>
    <scope>NUCLEOTIDE SEQUENCE</scope>
    <source>
        <strain evidence="3">C2S</strain>
    </source>
</reference>
<organism evidence="3 4">
    <name type="scientific">Fusarium fujikuroi</name>
    <name type="common">Bakanae and foot rot disease fungus</name>
    <name type="synonym">Gibberella fujikuroi</name>
    <dbReference type="NCBI Taxonomy" id="5127"/>
    <lineage>
        <taxon>Eukaryota</taxon>
        <taxon>Fungi</taxon>
        <taxon>Dikarya</taxon>
        <taxon>Ascomycota</taxon>
        <taxon>Pezizomycotina</taxon>
        <taxon>Sordariomycetes</taxon>
        <taxon>Hypocreomycetidae</taxon>
        <taxon>Hypocreales</taxon>
        <taxon>Nectriaceae</taxon>
        <taxon>Fusarium</taxon>
        <taxon>Fusarium fujikuroi species complex</taxon>
    </lineage>
</organism>
<sequence>MKFTAALIALVSATGAVAAPAPADSVSMMAASPQWTIQSLSRSCDKADTTCTWNFKINTGSGAATACKYVVKGKPASKANGGPAKCGTFTITSGWSGQFGADKGFTTLSVVSSKKQIIYPSYTDKQLAGGKFALSEALVFLSYNGLLSTIMGARPTYWYLKISLALMHSLIHPDPPDSVSVAEFMSSEEYGRYPIAKARHPYTCGLTGKTRTVEEVIRREDFLARGIGKALQLDSQAGSEWDRVCVIFSLNTIDYIPLTHSIHRLNGIASLSSAALSASELEHQLRASRAKAIFTCAPLLDTALRATDVVGISRENVFLLPVPNATSRHGFKTIDDLIKEGERLPELPPLQWKKGQGARQTAYLLYSSGTSGLPVRLTLFRGIIQTCTFDSVSRKTDGVETQVMLGVLPFSHVFGLMLITHLGTYRGDEIIVMPRFEFEPFLSAVSRFQIHQLPIVPPIVIQMLDRRELCRKYDLSSVRFVYTGAAPLGKETVDDLLSLYPNWRLGQGYGMTETATVFIQSSEHDTEVGTTGSLLPAAKAKIVDPDGKEITEYEKPGELLIQSPTVSLGYFNNPKATAETFFVEANGRWIRTGDEVLVRMPESGNEHFVVVDRVKELIKGHQVAPAELESHLLTHPAVSDCAVIQIPDARAGEAPKAFVVKAKHTSQSEEELVRDIQRYVEEHKARYKWLKGGVEFIEAIPKSPTGKILRRKLRDREREARKSEGAKL</sequence>
<evidence type="ECO:0000259" key="2">
    <source>
        <dbReference type="Pfam" id="PF13193"/>
    </source>
</evidence>
<evidence type="ECO:0000259" key="1">
    <source>
        <dbReference type="Pfam" id="PF00501"/>
    </source>
</evidence>
<dbReference type="GO" id="GO:0016405">
    <property type="term" value="F:CoA-ligase activity"/>
    <property type="evidence" value="ECO:0007669"/>
    <property type="project" value="TreeGrafter"/>
</dbReference>
<dbReference type="PANTHER" id="PTHR24096:SF422">
    <property type="entry name" value="BCDNA.GH02901"/>
    <property type="match status" value="1"/>
</dbReference>
<dbReference type="SUPFAM" id="SSF56801">
    <property type="entry name" value="Acetyl-CoA synthetase-like"/>
    <property type="match status" value="1"/>
</dbReference>
<comment type="caution">
    <text evidence="3">The sequence shown here is derived from an EMBL/GenBank/DDBJ whole genome shotgun (WGS) entry which is preliminary data.</text>
</comment>
<dbReference type="EMBL" id="CABFJX010000372">
    <property type="protein sequence ID" value="VTT74045.1"/>
    <property type="molecule type" value="Genomic_DNA"/>
</dbReference>
<dbReference type="InterPro" id="IPR025110">
    <property type="entry name" value="AMP-bd_C"/>
</dbReference>
<dbReference type="Gene3D" id="3.40.50.980">
    <property type="match status" value="2"/>
</dbReference>
<gene>
    <name evidence="3" type="ORF">C2S_9407</name>
</gene>
<dbReference type="InterPro" id="IPR045851">
    <property type="entry name" value="AMP-bd_C_sf"/>
</dbReference>
<protein>
    <submittedName>
        <fullName evidence="3">Uncharacterized protein</fullName>
    </submittedName>
</protein>
<dbReference type="AlphaFoldDB" id="A0A5Q3F6V4"/>
<feature type="domain" description="AMP-dependent synthetase/ligase" evidence="1">
    <location>
        <begin position="236"/>
        <end position="571"/>
    </location>
</feature>
<dbReference type="InterPro" id="IPR000873">
    <property type="entry name" value="AMP-dep_synth/lig_dom"/>
</dbReference>
<name>A0A5Q3F6V4_FUSFU</name>